<sequence>MYSQDADIIVFTDDDQEYLKQLLVGEDSSFYLRRPRDRQESYKKLYYRLPSPQRGPKRMCKRKCKVDVLVPGKMRIPDMPQRHIMRQGGFPILQILPLLLLKLQGWNDHRHYPFGDYRRKKIPADVDDITGLLEIACNRGTHLGSKSLRWLPEKTVDASRKRVKWYVKKYPESAQKWERLGFDAYR</sequence>
<dbReference type="OrthoDB" id="3133286at2759"/>
<proteinExistence type="predicted"/>
<evidence type="ECO:0000313" key="1">
    <source>
        <dbReference type="EMBL" id="PCH36940.1"/>
    </source>
</evidence>
<protein>
    <submittedName>
        <fullName evidence="1">Uncharacterized protein</fullName>
    </submittedName>
</protein>
<organism evidence="1 2">
    <name type="scientific">Wolfiporia cocos (strain MD-104)</name>
    <name type="common">Brown rot fungus</name>
    <dbReference type="NCBI Taxonomy" id="742152"/>
    <lineage>
        <taxon>Eukaryota</taxon>
        <taxon>Fungi</taxon>
        <taxon>Dikarya</taxon>
        <taxon>Basidiomycota</taxon>
        <taxon>Agaricomycotina</taxon>
        <taxon>Agaricomycetes</taxon>
        <taxon>Polyporales</taxon>
        <taxon>Phaeolaceae</taxon>
        <taxon>Wolfiporia</taxon>
    </lineage>
</organism>
<keyword evidence="2" id="KW-1185">Reference proteome</keyword>
<reference evidence="1 2" key="1">
    <citation type="journal article" date="2012" name="Science">
        <title>The Paleozoic origin of enzymatic lignin decomposition reconstructed from 31 fungal genomes.</title>
        <authorList>
            <person name="Floudas D."/>
            <person name="Binder M."/>
            <person name="Riley R."/>
            <person name="Barry K."/>
            <person name="Blanchette R.A."/>
            <person name="Henrissat B."/>
            <person name="Martinez A.T."/>
            <person name="Otillar R."/>
            <person name="Spatafora J.W."/>
            <person name="Yadav J.S."/>
            <person name="Aerts A."/>
            <person name="Benoit I."/>
            <person name="Boyd A."/>
            <person name="Carlson A."/>
            <person name="Copeland A."/>
            <person name="Coutinho P.M."/>
            <person name="de Vries R.P."/>
            <person name="Ferreira P."/>
            <person name="Findley K."/>
            <person name="Foster B."/>
            <person name="Gaskell J."/>
            <person name="Glotzer D."/>
            <person name="Gorecki P."/>
            <person name="Heitman J."/>
            <person name="Hesse C."/>
            <person name="Hori C."/>
            <person name="Igarashi K."/>
            <person name="Jurgens J.A."/>
            <person name="Kallen N."/>
            <person name="Kersten P."/>
            <person name="Kohler A."/>
            <person name="Kuees U."/>
            <person name="Kumar T.K.A."/>
            <person name="Kuo A."/>
            <person name="LaButti K."/>
            <person name="Larrondo L.F."/>
            <person name="Lindquist E."/>
            <person name="Ling A."/>
            <person name="Lombard V."/>
            <person name="Lucas S."/>
            <person name="Lundell T."/>
            <person name="Martin R."/>
            <person name="McLaughlin D.J."/>
            <person name="Morgenstern I."/>
            <person name="Morin E."/>
            <person name="Murat C."/>
            <person name="Nagy L.G."/>
            <person name="Nolan M."/>
            <person name="Ohm R.A."/>
            <person name="Patyshakuliyeva A."/>
            <person name="Rokas A."/>
            <person name="Ruiz-Duenas F.J."/>
            <person name="Sabat G."/>
            <person name="Salamov A."/>
            <person name="Samejima M."/>
            <person name="Schmutz J."/>
            <person name="Slot J.C."/>
            <person name="St John F."/>
            <person name="Stenlid J."/>
            <person name="Sun H."/>
            <person name="Sun S."/>
            <person name="Syed K."/>
            <person name="Tsang A."/>
            <person name="Wiebenga A."/>
            <person name="Young D."/>
            <person name="Pisabarro A."/>
            <person name="Eastwood D.C."/>
            <person name="Martin F."/>
            <person name="Cullen D."/>
            <person name="Grigoriev I.V."/>
            <person name="Hibbett D.S."/>
        </authorList>
    </citation>
    <scope>NUCLEOTIDE SEQUENCE [LARGE SCALE GENOMIC DNA]</scope>
    <source>
        <strain evidence="1 2">MD-104</strain>
    </source>
</reference>
<dbReference type="Proteomes" id="UP000218811">
    <property type="component" value="Unassembled WGS sequence"/>
</dbReference>
<accession>A0A2H3J3W7</accession>
<dbReference type="OMA" id="IAIFESH"/>
<dbReference type="AlphaFoldDB" id="A0A2H3J3W7"/>
<evidence type="ECO:0000313" key="2">
    <source>
        <dbReference type="Proteomes" id="UP000218811"/>
    </source>
</evidence>
<dbReference type="EMBL" id="KB467898">
    <property type="protein sequence ID" value="PCH36940.1"/>
    <property type="molecule type" value="Genomic_DNA"/>
</dbReference>
<name>A0A2H3J3W7_WOLCO</name>
<gene>
    <name evidence="1" type="ORF">WOLCODRAFT_83009</name>
</gene>